<gene>
    <name evidence="2" type="ORF">JNW91_15850</name>
</gene>
<dbReference type="InterPro" id="IPR025475">
    <property type="entry name" value="DUF4326"/>
</dbReference>
<name>A0ABS1XVD5_9ACTN</name>
<organism evidence="2 3">
    <name type="scientific">Micromonospora parastrephiae</name>
    <dbReference type="NCBI Taxonomy" id="2806101"/>
    <lineage>
        <taxon>Bacteria</taxon>
        <taxon>Bacillati</taxon>
        <taxon>Actinomycetota</taxon>
        <taxon>Actinomycetes</taxon>
        <taxon>Micromonosporales</taxon>
        <taxon>Micromonosporaceae</taxon>
        <taxon>Micromonospora</taxon>
    </lineage>
</organism>
<dbReference type="Proteomes" id="UP000601027">
    <property type="component" value="Unassembled WGS sequence"/>
</dbReference>
<sequence>MTSPRRVRVLGDLYHGRIPAGAVYVGRAAPGLPASRYANPHRVGSCRRCGREHDQADAVTAYADDLDRQPDLVAAARGDLADVDVACWCRENVLLCHGEVLLRVAAGAAPRTALEAVLGGTPAAIPLFARSGSCWNTTPTTTSGTRNR</sequence>
<evidence type="ECO:0000259" key="1">
    <source>
        <dbReference type="Pfam" id="PF14216"/>
    </source>
</evidence>
<evidence type="ECO:0000313" key="2">
    <source>
        <dbReference type="EMBL" id="MBM0233209.1"/>
    </source>
</evidence>
<proteinExistence type="predicted"/>
<reference evidence="2 3" key="1">
    <citation type="submission" date="2021-01" db="EMBL/GenBank/DDBJ databases">
        <title>Draft genome sequence of Micromonospora sp. strain STR1_7.</title>
        <authorList>
            <person name="Karlyshev A."/>
            <person name="Jawad R."/>
        </authorList>
    </citation>
    <scope>NUCLEOTIDE SEQUENCE [LARGE SCALE GENOMIC DNA]</scope>
    <source>
        <strain evidence="2 3">STR1-7</strain>
    </source>
</reference>
<feature type="domain" description="DUF4326" evidence="1">
    <location>
        <begin position="16"/>
        <end position="102"/>
    </location>
</feature>
<keyword evidence="3" id="KW-1185">Reference proteome</keyword>
<dbReference type="Pfam" id="PF14216">
    <property type="entry name" value="DUF4326"/>
    <property type="match status" value="1"/>
</dbReference>
<comment type="caution">
    <text evidence="2">The sequence shown here is derived from an EMBL/GenBank/DDBJ whole genome shotgun (WGS) entry which is preliminary data.</text>
</comment>
<accession>A0ABS1XVD5</accession>
<dbReference type="EMBL" id="JAEVHM010000068">
    <property type="protein sequence ID" value="MBM0233209.1"/>
    <property type="molecule type" value="Genomic_DNA"/>
</dbReference>
<dbReference type="RefSeq" id="WP_203176036.1">
    <property type="nucleotide sequence ID" value="NZ_JAEVHM010000068.1"/>
</dbReference>
<protein>
    <submittedName>
        <fullName evidence="2">DUF4326 domain-containing protein</fullName>
    </submittedName>
</protein>
<evidence type="ECO:0000313" key="3">
    <source>
        <dbReference type="Proteomes" id="UP000601027"/>
    </source>
</evidence>